<keyword evidence="3" id="KW-1185">Reference proteome</keyword>
<dbReference type="AlphaFoldDB" id="A0ABD0YU93"/>
<name>A0ABD0YU93_9HEMI</name>
<accession>A0ABD0YU93</accession>
<evidence type="ECO:0000313" key="2">
    <source>
        <dbReference type="EMBL" id="KAL1139517.1"/>
    </source>
</evidence>
<comment type="caution">
    <text evidence="2">The sequence shown here is derived from an EMBL/GenBank/DDBJ whole genome shotgun (WGS) entry which is preliminary data.</text>
</comment>
<gene>
    <name evidence="2" type="ORF">AAG570_006500</name>
</gene>
<protein>
    <submittedName>
        <fullName evidence="2">Uncharacterized protein</fullName>
    </submittedName>
</protein>
<dbReference type="EMBL" id="JBFDAA010000002">
    <property type="protein sequence ID" value="KAL1139517.1"/>
    <property type="molecule type" value="Genomic_DNA"/>
</dbReference>
<evidence type="ECO:0000313" key="3">
    <source>
        <dbReference type="Proteomes" id="UP001558652"/>
    </source>
</evidence>
<proteinExistence type="predicted"/>
<evidence type="ECO:0000256" key="1">
    <source>
        <dbReference type="SAM" id="MobiDB-lite"/>
    </source>
</evidence>
<dbReference type="Proteomes" id="UP001558652">
    <property type="component" value="Unassembled WGS sequence"/>
</dbReference>
<reference evidence="2 3" key="1">
    <citation type="submission" date="2024-07" db="EMBL/GenBank/DDBJ databases">
        <title>Chromosome-level genome assembly of the water stick insect Ranatra chinensis (Heteroptera: Nepidae).</title>
        <authorList>
            <person name="Liu X."/>
        </authorList>
    </citation>
    <scope>NUCLEOTIDE SEQUENCE [LARGE SCALE GENOMIC DNA]</scope>
    <source>
        <strain evidence="2">Cailab_2021Rc</strain>
        <tissue evidence="2">Muscle</tissue>
    </source>
</reference>
<sequence length="110" mass="12111">MPLDAHTLLASRAVQKRKISCSSTTPPSSLDLEWENEGALASTSFHRKRLPSCNLEEGSSESGVGGTSPESLEWDPCDQSGTDIETEQLIYEIERLTSRALNETGDWTNR</sequence>
<feature type="region of interest" description="Disordered" evidence="1">
    <location>
        <begin position="51"/>
        <end position="80"/>
    </location>
</feature>
<organism evidence="2 3">
    <name type="scientific">Ranatra chinensis</name>
    <dbReference type="NCBI Taxonomy" id="642074"/>
    <lineage>
        <taxon>Eukaryota</taxon>
        <taxon>Metazoa</taxon>
        <taxon>Ecdysozoa</taxon>
        <taxon>Arthropoda</taxon>
        <taxon>Hexapoda</taxon>
        <taxon>Insecta</taxon>
        <taxon>Pterygota</taxon>
        <taxon>Neoptera</taxon>
        <taxon>Paraneoptera</taxon>
        <taxon>Hemiptera</taxon>
        <taxon>Heteroptera</taxon>
        <taxon>Panheteroptera</taxon>
        <taxon>Nepomorpha</taxon>
        <taxon>Nepidae</taxon>
        <taxon>Ranatrinae</taxon>
        <taxon>Ranatra</taxon>
    </lineage>
</organism>
<feature type="compositionally biased region" description="Low complexity" evidence="1">
    <location>
        <begin position="56"/>
        <end position="71"/>
    </location>
</feature>